<sequence>MTTIPDQLFFIPASAIKSPSKATVLTPSASTISTWLFPSEFNCSLIKELSSGHLRVWIGPKNEDLPP</sequence>
<reference evidence="1" key="1">
    <citation type="submission" date="2018-05" db="EMBL/GenBank/DDBJ databases">
        <authorList>
            <person name="Lanie J.A."/>
            <person name="Ng W.-L."/>
            <person name="Kazmierczak K.M."/>
            <person name="Andrzejewski T.M."/>
            <person name="Davidsen T.M."/>
            <person name="Wayne K.J."/>
            <person name="Tettelin H."/>
            <person name="Glass J.I."/>
            <person name="Rusch D."/>
            <person name="Podicherti R."/>
            <person name="Tsui H.-C.T."/>
            <person name="Winkler M.E."/>
        </authorList>
    </citation>
    <scope>NUCLEOTIDE SEQUENCE</scope>
</reference>
<organism evidence="1">
    <name type="scientific">marine metagenome</name>
    <dbReference type="NCBI Taxonomy" id="408172"/>
    <lineage>
        <taxon>unclassified sequences</taxon>
        <taxon>metagenomes</taxon>
        <taxon>ecological metagenomes</taxon>
    </lineage>
</organism>
<gene>
    <name evidence="1" type="ORF">METZ01_LOCUS93757</name>
</gene>
<dbReference type="EMBL" id="UINC01009106">
    <property type="protein sequence ID" value="SVA40903.1"/>
    <property type="molecule type" value="Genomic_DNA"/>
</dbReference>
<accession>A0A381VN41</accession>
<name>A0A381VN41_9ZZZZ</name>
<evidence type="ECO:0000313" key="1">
    <source>
        <dbReference type="EMBL" id="SVA40903.1"/>
    </source>
</evidence>
<dbReference type="AlphaFoldDB" id="A0A381VN41"/>
<proteinExistence type="predicted"/>
<protein>
    <submittedName>
        <fullName evidence="1">Uncharacterized protein</fullName>
    </submittedName>
</protein>